<accession>A0ABM6JX64</accession>
<keyword evidence="1" id="KW-1133">Transmembrane helix</keyword>
<evidence type="ECO:0000256" key="1">
    <source>
        <dbReference type="SAM" id="Phobius"/>
    </source>
</evidence>
<proteinExistence type="predicted"/>
<dbReference type="PANTHER" id="PTHR21666">
    <property type="entry name" value="PEPTIDASE-RELATED"/>
    <property type="match status" value="1"/>
</dbReference>
<evidence type="ECO:0000313" key="3">
    <source>
        <dbReference type="EMBL" id="ARF14868.1"/>
    </source>
</evidence>
<dbReference type="InterPro" id="IPR011055">
    <property type="entry name" value="Dup_hybrid_motif"/>
</dbReference>
<dbReference type="Gene3D" id="2.70.70.10">
    <property type="entry name" value="Glucose Permease (Domain IIA)"/>
    <property type="match status" value="1"/>
</dbReference>
<reference evidence="3 4" key="1">
    <citation type="submission" date="2016-04" db="EMBL/GenBank/DDBJ databases">
        <title>Comparative Genomics and Epigenetics of Sporosarcina ureae.</title>
        <authorList>
            <person name="Oliver A.S."/>
            <person name="Cooper K.K."/>
        </authorList>
    </citation>
    <scope>NUCLEOTIDE SEQUENCE [LARGE SCALE GENOMIC DNA]</scope>
    <source>
        <strain evidence="3 4">S204</strain>
    </source>
</reference>
<evidence type="ECO:0000259" key="2">
    <source>
        <dbReference type="Pfam" id="PF01551"/>
    </source>
</evidence>
<evidence type="ECO:0000313" key="4">
    <source>
        <dbReference type="Proteomes" id="UP000192486"/>
    </source>
</evidence>
<dbReference type="SUPFAM" id="SSF51261">
    <property type="entry name" value="Duplicated hybrid motif"/>
    <property type="match status" value="1"/>
</dbReference>
<dbReference type="CDD" id="cd12797">
    <property type="entry name" value="M23_peptidase"/>
    <property type="match status" value="1"/>
</dbReference>
<dbReference type="Proteomes" id="UP000192486">
    <property type="component" value="Chromosome"/>
</dbReference>
<keyword evidence="1" id="KW-0472">Membrane</keyword>
<name>A0ABM6JX64_SPOUR</name>
<sequence>MREEKPKAPSQENKKTKNGWFWPAIYTSVALLFIGMVWGYTALTTEDSVPSEVAKVEQPKENGTVETNATKETLKYPFDEAKVDQVAILQEFYDAEADEAVREKALLVFNQTYVTSKGLSLSMDGEPFEAVAAMSGTVEEVIVDSFKGTEIRLKHADGKTTVYGSLTGVVVKEGDTVQQGQVLATTTQNEWNPEAGVHLQFEIQQDGVSVNPHDFLAF</sequence>
<dbReference type="RefSeq" id="WP_029053437.1">
    <property type="nucleotide sequence ID" value="NZ_CP015108.1"/>
</dbReference>
<gene>
    <name evidence="3" type="ORF">SporoS204_12325</name>
</gene>
<dbReference type="PANTHER" id="PTHR21666:SF291">
    <property type="entry name" value="STAGE II SPORULATION PROTEIN Q"/>
    <property type="match status" value="1"/>
</dbReference>
<dbReference type="Pfam" id="PF01551">
    <property type="entry name" value="Peptidase_M23"/>
    <property type="match status" value="1"/>
</dbReference>
<feature type="domain" description="M23ase beta-sheet core" evidence="2">
    <location>
        <begin position="117"/>
        <end position="212"/>
    </location>
</feature>
<keyword evidence="1" id="KW-0812">Transmembrane</keyword>
<organism evidence="3 4">
    <name type="scientific">Sporosarcina ureae</name>
    <dbReference type="NCBI Taxonomy" id="1571"/>
    <lineage>
        <taxon>Bacteria</taxon>
        <taxon>Bacillati</taxon>
        <taxon>Bacillota</taxon>
        <taxon>Bacilli</taxon>
        <taxon>Bacillales</taxon>
        <taxon>Caryophanaceae</taxon>
        <taxon>Sporosarcina</taxon>
    </lineage>
</organism>
<dbReference type="EMBL" id="CP015108">
    <property type="protein sequence ID" value="ARF14868.1"/>
    <property type="molecule type" value="Genomic_DNA"/>
</dbReference>
<protein>
    <submittedName>
        <fullName evidence="3">Stage II sporulation protein</fullName>
    </submittedName>
</protein>
<dbReference type="InterPro" id="IPR016047">
    <property type="entry name" value="M23ase_b-sheet_dom"/>
</dbReference>
<feature type="transmembrane region" description="Helical" evidence="1">
    <location>
        <begin position="20"/>
        <end position="40"/>
    </location>
</feature>
<dbReference type="InterPro" id="IPR050570">
    <property type="entry name" value="Cell_wall_metabolism_enzyme"/>
</dbReference>
<keyword evidence="4" id="KW-1185">Reference proteome</keyword>